<protein>
    <submittedName>
        <fullName evidence="2">Uncharacterized protein</fullName>
    </submittedName>
</protein>
<feature type="compositionally biased region" description="Basic residues" evidence="1">
    <location>
        <begin position="22"/>
        <end position="36"/>
    </location>
</feature>
<accession>A0A2P4X4S4</accession>
<feature type="region of interest" description="Disordered" evidence="1">
    <location>
        <begin position="1"/>
        <end position="36"/>
    </location>
</feature>
<comment type="caution">
    <text evidence="2">The sequence shown here is derived from an EMBL/GenBank/DDBJ whole genome shotgun (WGS) entry which is preliminary data.</text>
</comment>
<name>A0A2P4X4S4_9STRA</name>
<organism evidence="2 3">
    <name type="scientific">Phytophthora palmivora</name>
    <dbReference type="NCBI Taxonomy" id="4796"/>
    <lineage>
        <taxon>Eukaryota</taxon>
        <taxon>Sar</taxon>
        <taxon>Stramenopiles</taxon>
        <taxon>Oomycota</taxon>
        <taxon>Peronosporomycetes</taxon>
        <taxon>Peronosporales</taxon>
        <taxon>Peronosporaceae</taxon>
        <taxon>Phytophthora</taxon>
    </lineage>
</organism>
<gene>
    <name evidence="2" type="ORF">PHPALM_30587</name>
</gene>
<dbReference type="Proteomes" id="UP000237271">
    <property type="component" value="Unassembled WGS sequence"/>
</dbReference>
<proteinExistence type="predicted"/>
<reference evidence="2 3" key="1">
    <citation type="journal article" date="2017" name="Genome Biol. Evol.">
        <title>Phytophthora megakarya and P. palmivora, closely related causal agents of cacao black pod rot, underwent increases in genome sizes and gene numbers by different mechanisms.</title>
        <authorList>
            <person name="Ali S.S."/>
            <person name="Shao J."/>
            <person name="Lary D.J."/>
            <person name="Kronmiller B."/>
            <person name="Shen D."/>
            <person name="Strem M.D."/>
            <person name="Amoako-Attah I."/>
            <person name="Akrofi A.Y."/>
            <person name="Begoude B.A."/>
            <person name="Ten Hoopen G.M."/>
            <person name="Coulibaly K."/>
            <person name="Kebe B.I."/>
            <person name="Melnick R.L."/>
            <person name="Guiltinan M.J."/>
            <person name="Tyler B.M."/>
            <person name="Meinhardt L.W."/>
            <person name="Bailey B.A."/>
        </authorList>
    </citation>
    <scope>NUCLEOTIDE SEQUENCE [LARGE SCALE GENOMIC DNA]</scope>
    <source>
        <strain evidence="3">sbr112.9</strain>
    </source>
</reference>
<dbReference type="EMBL" id="NCKW01016855">
    <property type="protein sequence ID" value="POM60552.1"/>
    <property type="molecule type" value="Genomic_DNA"/>
</dbReference>
<evidence type="ECO:0000313" key="3">
    <source>
        <dbReference type="Proteomes" id="UP000237271"/>
    </source>
</evidence>
<sequence>MAIACSGQVTKSASRNSERPCRPNRYHSRHSKAASW</sequence>
<evidence type="ECO:0000313" key="2">
    <source>
        <dbReference type="EMBL" id="POM60552.1"/>
    </source>
</evidence>
<evidence type="ECO:0000256" key="1">
    <source>
        <dbReference type="SAM" id="MobiDB-lite"/>
    </source>
</evidence>
<keyword evidence="3" id="KW-1185">Reference proteome</keyword>
<dbReference type="AlphaFoldDB" id="A0A2P4X4S4"/>